<evidence type="ECO:0000313" key="1">
    <source>
        <dbReference type="EMBL" id="MBB5429867.1"/>
    </source>
</evidence>
<evidence type="ECO:0000313" key="2">
    <source>
        <dbReference type="Proteomes" id="UP000592780"/>
    </source>
</evidence>
<dbReference type="EMBL" id="JACHDD010000072">
    <property type="protein sequence ID" value="MBB5429867.1"/>
    <property type="molecule type" value="Genomic_DNA"/>
</dbReference>
<name>A0A7W8VB83_PARAM</name>
<sequence>RLALDVVKRSEEWQRQCGDLAAVIGMQIEEPCLASTRTATGDN</sequence>
<dbReference type="AlphaFoldDB" id="A0A7W8VB83"/>
<dbReference type="Proteomes" id="UP000592780">
    <property type="component" value="Unassembled WGS sequence"/>
</dbReference>
<accession>A0A7W8VB83</accession>
<organism evidence="1 2">
    <name type="scientific">Paraburkholderia atlantica</name>
    <dbReference type="NCBI Taxonomy" id="2654982"/>
    <lineage>
        <taxon>Bacteria</taxon>
        <taxon>Pseudomonadati</taxon>
        <taxon>Pseudomonadota</taxon>
        <taxon>Betaproteobacteria</taxon>
        <taxon>Burkholderiales</taxon>
        <taxon>Burkholderiaceae</taxon>
        <taxon>Paraburkholderia</taxon>
    </lineage>
</organism>
<keyword evidence="2" id="KW-1185">Reference proteome</keyword>
<reference evidence="1 2" key="1">
    <citation type="submission" date="2020-08" db="EMBL/GenBank/DDBJ databases">
        <title>Genomic Encyclopedia of Type Strains, Phase IV (KMG-V): Genome sequencing to study the core and pangenomes of soil and plant-associated prokaryotes.</title>
        <authorList>
            <person name="Whitman W."/>
        </authorList>
    </citation>
    <scope>NUCLEOTIDE SEQUENCE [LARGE SCALE GENOMIC DNA]</scope>
    <source>
        <strain evidence="1 2">JPY158</strain>
    </source>
</reference>
<comment type="caution">
    <text evidence="1">The sequence shown here is derived from an EMBL/GenBank/DDBJ whole genome shotgun (WGS) entry which is preliminary data.</text>
</comment>
<proteinExistence type="predicted"/>
<protein>
    <submittedName>
        <fullName evidence="1">Uncharacterized protein</fullName>
    </submittedName>
</protein>
<feature type="non-terminal residue" evidence="1">
    <location>
        <position position="1"/>
    </location>
</feature>
<gene>
    <name evidence="1" type="ORF">HDG40_008070</name>
</gene>